<dbReference type="KEGG" id="gtt:GUITHDRAFT_145800"/>
<dbReference type="Proteomes" id="UP000011087">
    <property type="component" value="Unassembled WGS sequence"/>
</dbReference>
<dbReference type="EnsemblProtists" id="EKX36443">
    <property type="protein sequence ID" value="EKX36443"/>
    <property type="gene ID" value="GUITHDRAFT_145800"/>
</dbReference>
<dbReference type="GeneID" id="17293157"/>
<sequence length="208" mass="23596">MEDQRATQEEEQRARMLVRRQREQRDGSSSGTASLIAELLRASRKDASREPRSETRREARREYQEKLQALDRLYTRMKGHVDGEDSSPGRTSAGAAREEERKGREQEVESKGQMNQQLVVYPYSKSMAHAYSPPPPPHAASSTDRTQDLASSPTALTWPKANPSWIPKGAYKDKTIYDADYSWPSEDQVLQGDEWRNKADCGMFGANC</sequence>
<feature type="compositionally biased region" description="Basic and acidic residues" evidence="1">
    <location>
        <begin position="1"/>
        <end position="26"/>
    </location>
</feature>
<name>L1IJL5_GUITC</name>
<feature type="compositionally biased region" description="Basic and acidic residues" evidence="1">
    <location>
        <begin position="96"/>
        <end position="110"/>
    </location>
</feature>
<accession>L1IJL5</accession>
<evidence type="ECO:0000313" key="4">
    <source>
        <dbReference type="Proteomes" id="UP000011087"/>
    </source>
</evidence>
<proteinExistence type="predicted"/>
<dbReference type="AlphaFoldDB" id="L1IJL5"/>
<feature type="region of interest" description="Disordered" evidence="1">
    <location>
        <begin position="1"/>
        <end position="164"/>
    </location>
</feature>
<evidence type="ECO:0000256" key="1">
    <source>
        <dbReference type="SAM" id="MobiDB-lite"/>
    </source>
</evidence>
<dbReference type="RefSeq" id="XP_005823423.1">
    <property type="nucleotide sequence ID" value="XM_005823366.1"/>
</dbReference>
<evidence type="ECO:0000313" key="2">
    <source>
        <dbReference type="EMBL" id="EKX36443.1"/>
    </source>
</evidence>
<dbReference type="HOGENOM" id="CLU_1323087_0_0_1"/>
<dbReference type="EMBL" id="JH993074">
    <property type="protein sequence ID" value="EKX36443.1"/>
    <property type="molecule type" value="Genomic_DNA"/>
</dbReference>
<feature type="compositionally biased region" description="Basic and acidic residues" evidence="1">
    <location>
        <begin position="41"/>
        <end position="69"/>
    </location>
</feature>
<reference evidence="4" key="2">
    <citation type="submission" date="2012-11" db="EMBL/GenBank/DDBJ databases">
        <authorList>
            <person name="Kuo A."/>
            <person name="Curtis B.A."/>
            <person name="Tanifuji G."/>
            <person name="Burki F."/>
            <person name="Gruber A."/>
            <person name="Irimia M."/>
            <person name="Maruyama S."/>
            <person name="Arias M.C."/>
            <person name="Ball S.G."/>
            <person name="Gile G.H."/>
            <person name="Hirakawa Y."/>
            <person name="Hopkins J.F."/>
            <person name="Rensing S.A."/>
            <person name="Schmutz J."/>
            <person name="Symeonidi A."/>
            <person name="Elias M."/>
            <person name="Eveleigh R.J."/>
            <person name="Herman E.K."/>
            <person name="Klute M.J."/>
            <person name="Nakayama T."/>
            <person name="Obornik M."/>
            <person name="Reyes-Prieto A."/>
            <person name="Armbrust E.V."/>
            <person name="Aves S.J."/>
            <person name="Beiko R.G."/>
            <person name="Coutinho P."/>
            <person name="Dacks J.B."/>
            <person name="Durnford D.G."/>
            <person name="Fast N.M."/>
            <person name="Green B.R."/>
            <person name="Grisdale C."/>
            <person name="Hempe F."/>
            <person name="Henrissat B."/>
            <person name="Hoppner M.P."/>
            <person name="Ishida K.-I."/>
            <person name="Kim E."/>
            <person name="Koreny L."/>
            <person name="Kroth P.G."/>
            <person name="Liu Y."/>
            <person name="Malik S.-B."/>
            <person name="Maier U.G."/>
            <person name="McRose D."/>
            <person name="Mock T."/>
            <person name="Neilson J.A."/>
            <person name="Onodera N.T."/>
            <person name="Poole A.M."/>
            <person name="Pritham E.J."/>
            <person name="Richards T.A."/>
            <person name="Rocap G."/>
            <person name="Roy S.W."/>
            <person name="Sarai C."/>
            <person name="Schaack S."/>
            <person name="Shirato S."/>
            <person name="Slamovits C.H."/>
            <person name="Spencer D.F."/>
            <person name="Suzuki S."/>
            <person name="Worden A.Z."/>
            <person name="Zauner S."/>
            <person name="Barry K."/>
            <person name="Bell C."/>
            <person name="Bharti A.K."/>
            <person name="Crow J.A."/>
            <person name="Grimwood J."/>
            <person name="Kramer R."/>
            <person name="Lindquist E."/>
            <person name="Lucas S."/>
            <person name="Salamov A."/>
            <person name="McFadden G.I."/>
            <person name="Lane C.E."/>
            <person name="Keeling P.J."/>
            <person name="Gray M.W."/>
            <person name="Grigoriev I.V."/>
            <person name="Archibald J.M."/>
        </authorList>
    </citation>
    <scope>NUCLEOTIDE SEQUENCE</scope>
    <source>
        <strain evidence="4">CCMP2712</strain>
    </source>
</reference>
<reference evidence="2 4" key="1">
    <citation type="journal article" date="2012" name="Nature">
        <title>Algal genomes reveal evolutionary mosaicism and the fate of nucleomorphs.</title>
        <authorList>
            <consortium name="DOE Joint Genome Institute"/>
            <person name="Curtis B.A."/>
            <person name="Tanifuji G."/>
            <person name="Burki F."/>
            <person name="Gruber A."/>
            <person name="Irimia M."/>
            <person name="Maruyama S."/>
            <person name="Arias M.C."/>
            <person name="Ball S.G."/>
            <person name="Gile G.H."/>
            <person name="Hirakawa Y."/>
            <person name="Hopkins J.F."/>
            <person name="Kuo A."/>
            <person name="Rensing S.A."/>
            <person name="Schmutz J."/>
            <person name="Symeonidi A."/>
            <person name="Elias M."/>
            <person name="Eveleigh R.J."/>
            <person name="Herman E.K."/>
            <person name="Klute M.J."/>
            <person name="Nakayama T."/>
            <person name="Obornik M."/>
            <person name="Reyes-Prieto A."/>
            <person name="Armbrust E.V."/>
            <person name="Aves S.J."/>
            <person name="Beiko R.G."/>
            <person name="Coutinho P."/>
            <person name="Dacks J.B."/>
            <person name="Durnford D.G."/>
            <person name="Fast N.M."/>
            <person name="Green B.R."/>
            <person name="Grisdale C.J."/>
            <person name="Hempel F."/>
            <person name="Henrissat B."/>
            <person name="Hoppner M.P."/>
            <person name="Ishida K."/>
            <person name="Kim E."/>
            <person name="Koreny L."/>
            <person name="Kroth P.G."/>
            <person name="Liu Y."/>
            <person name="Malik S.B."/>
            <person name="Maier U.G."/>
            <person name="McRose D."/>
            <person name="Mock T."/>
            <person name="Neilson J.A."/>
            <person name="Onodera N.T."/>
            <person name="Poole A.M."/>
            <person name="Pritham E.J."/>
            <person name="Richards T.A."/>
            <person name="Rocap G."/>
            <person name="Roy S.W."/>
            <person name="Sarai C."/>
            <person name="Schaack S."/>
            <person name="Shirato S."/>
            <person name="Slamovits C.H."/>
            <person name="Spencer D.F."/>
            <person name="Suzuki S."/>
            <person name="Worden A.Z."/>
            <person name="Zauner S."/>
            <person name="Barry K."/>
            <person name="Bell C."/>
            <person name="Bharti A.K."/>
            <person name="Crow J.A."/>
            <person name="Grimwood J."/>
            <person name="Kramer R."/>
            <person name="Lindquist E."/>
            <person name="Lucas S."/>
            <person name="Salamov A."/>
            <person name="McFadden G.I."/>
            <person name="Lane C.E."/>
            <person name="Keeling P.J."/>
            <person name="Gray M.W."/>
            <person name="Grigoriev I.V."/>
            <person name="Archibald J.M."/>
        </authorList>
    </citation>
    <scope>NUCLEOTIDE SEQUENCE</scope>
    <source>
        <strain evidence="2 4">CCMP2712</strain>
    </source>
</reference>
<keyword evidence="4" id="KW-1185">Reference proteome</keyword>
<gene>
    <name evidence="2" type="ORF">GUITHDRAFT_145800</name>
</gene>
<organism evidence="2">
    <name type="scientific">Guillardia theta (strain CCMP2712)</name>
    <name type="common">Cryptophyte</name>
    <dbReference type="NCBI Taxonomy" id="905079"/>
    <lineage>
        <taxon>Eukaryota</taxon>
        <taxon>Cryptophyceae</taxon>
        <taxon>Pyrenomonadales</taxon>
        <taxon>Geminigeraceae</taxon>
        <taxon>Guillardia</taxon>
    </lineage>
</organism>
<dbReference type="PaxDb" id="55529-EKX36443"/>
<reference evidence="3" key="3">
    <citation type="submission" date="2015-06" db="UniProtKB">
        <authorList>
            <consortium name="EnsemblProtists"/>
        </authorList>
    </citation>
    <scope>IDENTIFICATION</scope>
</reference>
<protein>
    <submittedName>
        <fullName evidence="2 3">Uncharacterized protein</fullName>
    </submittedName>
</protein>
<evidence type="ECO:0000313" key="3">
    <source>
        <dbReference type="EnsemblProtists" id="EKX36443"/>
    </source>
</evidence>